<sequence length="113" mass="12485">MARLSMEGRGNGEELANQIAMEIGESGMSVELVDSVTRQVGDVTIYIMVFEKYFMRSSNRASLTVVLTCRQDQIQVDAIGAGGGQGVFLRFSWGAEESFVGVLERILRRENFA</sequence>
<accession>A0A975AI73</accession>
<evidence type="ECO:0000313" key="2">
    <source>
        <dbReference type="Proteomes" id="UP000663499"/>
    </source>
</evidence>
<protein>
    <submittedName>
        <fullName evidence="1">Uncharacterized protein</fullName>
    </submittedName>
</protein>
<dbReference type="KEGG" id="alka:J0B03_03630"/>
<name>A0A975AI73_9FIRM</name>
<dbReference type="AlphaFoldDB" id="A0A975AI73"/>
<evidence type="ECO:0000313" key="1">
    <source>
        <dbReference type="EMBL" id="QSX09172.1"/>
    </source>
</evidence>
<proteinExistence type="predicted"/>
<dbReference type="EMBL" id="CP071444">
    <property type="protein sequence ID" value="QSX09172.1"/>
    <property type="molecule type" value="Genomic_DNA"/>
</dbReference>
<dbReference type="Proteomes" id="UP000663499">
    <property type="component" value="Chromosome"/>
</dbReference>
<dbReference type="RefSeq" id="WP_207300511.1">
    <property type="nucleotide sequence ID" value="NZ_CP071444.1"/>
</dbReference>
<reference evidence="1" key="1">
    <citation type="submission" date="2021-03" db="EMBL/GenBank/DDBJ databases">
        <title>Alkalibacter marinus sp. nov., isolated from tidal flat sediment.</title>
        <authorList>
            <person name="Namirimu T."/>
            <person name="Yang J.-A."/>
            <person name="Yang S.-H."/>
            <person name="Kim Y.-J."/>
            <person name="Kwon K.K."/>
        </authorList>
    </citation>
    <scope>NUCLEOTIDE SEQUENCE</scope>
    <source>
        <strain evidence="1">ES005</strain>
    </source>
</reference>
<organism evidence="1 2">
    <name type="scientific">Alkalibacter rhizosphaerae</name>
    <dbReference type="NCBI Taxonomy" id="2815577"/>
    <lineage>
        <taxon>Bacteria</taxon>
        <taxon>Bacillati</taxon>
        <taxon>Bacillota</taxon>
        <taxon>Clostridia</taxon>
        <taxon>Eubacteriales</taxon>
        <taxon>Eubacteriaceae</taxon>
        <taxon>Alkalibacter</taxon>
    </lineage>
</organism>
<gene>
    <name evidence="1" type="ORF">J0B03_03630</name>
</gene>
<dbReference type="Pfam" id="PF19524">
    <property type="entry name" value="DUF6054"/>
    <property type="match status" value="1"/>
</dbReference>
<dbReference type="InterPro" id="IPR046117">
    <property type="entry name" value="DUF6054"/>
</dbReference>
<keyword evidence="2" id="KW-1185">Reference proteome</keyword>